<dbReference type="RefSeq" id="WP_127041939.1">
    <property type="nucleotide sequence ID" value="NZ_JAABOK010000011.1"/>
</dbReference>
<evidence type="ECO:0000313" key="1">
    <source>
        <dbReference type="EMBL" id="NSL85629.1"/>
    </source>
</evidence>
<reference evidence="1" key="1">
    <citation type="submission" date="2020-05" db="EMBL/GenBank/DDBJ databases">
        <title>Chitinophaga laudate sp. nov., isolated from a tropical peat swamp.</title>
        <authorList>
            <person name="Goh C.B.S."/>
            <person name="Lee M.S."/>
            <person name="Parimannan S."/>
            <person name="Pasbakhsh P."/>
            <person name="Yule C.M."/>
            <person name="Rajandas H."/>
            <person name="Loke S."/>
            <person name="Croft L."/>
            <person name="Tan J.B.L."/>
        </authorList>
    </citation>
    <scope>NUCLEOTIDE SEQUENCE</scope>
    <source>
        <strain evidence="1">Mgbs1</strain>
    </source>
</reference>
<dbReference type="EMBL" id="RIAR02000001">
    <property type="protein sequence ID" value="NSL85629.1"/>
    <property type="molecule type" value="Genomic_DNA"/>
</dbReference>
<protein>
    <submittedName>
        <fullName evidence="1">Uncharacterized protein</fullName>
    </submittedName>
</protein>
<proteinExistence type="predicted"/>
<evidence type="ECO:0000313" key="2">
    <source>
        <dbReference type="Proteomes" id="UP000281028"/>
    </source>
</evidence>
<gene>
    <name evidence="1" type="ORF">ECE50_002220</name>
</gene>
<comment type="caution">
    <text evidence="1">The sequence shown here is derived from an EMBL/GenBank/DDBJ whole genome shotgun (WGS) entry which is preliminary data.</text>
</comment>
<keyword evidence="2" id="KW-1185">Reference proteome</keyword>
<name>A0A433WEZ3_9BACT</name>
<dbReference type="Proteomes" id="UP000281028">
    <property type="component" value="Unassembled WGS sequence"/>
</dbReference>
<accession>A0A433WEZ3</accession>
<organism evidence="1 2">
    <name type="scientific">Chitinophaga solisilvae</name>
    <dbReference type="NCBI Taxonomy" id="1233460"/>
    <lineage>
        <taxon>Bacteria</taxon>
        <taxon>Pseudomonadati</taxon>
        <taxon>Bacteroidota</taxon>
        <taxon>Chitinophagia</taxon>
        <taxon>Chitinophagales</taxon>
        <taxon>Chitinophagaceae</taxon>
        <taxon>Chitinophaga</taxon>
    </lineage>
</organism>
<sequence length="163" mass="17999">MKIKLSIAAVILTCVFSSFTLQRSEYCNARFGFCAGYPKGFTGKGESANGDGQTFTSADGKAVILIFGALADDTDVEGDIVQDRFRTASSGYKVVYKVIKPNWFIFSGTDKSGNTVYCKTVKRNIKYMGEDPTDVFQTIMITYPPADQEKYRDYCAYIAGSLK</sequence>
<dbReference type="OrthoDB" id="1493140at2"/>
<dbReference type="AlphaFoldDB" id="A0A433WEZ3"/>